<evidence type="ECO:0000313" key="4">
    <source>
        <dbReference type="Proteomes" id="UP000031643"/>
    </source>
</evidence>
<dbReference type="EMBL" id="AP014648">
    <property type="protein sequence ID" value="BAQ17406.1"/>
    <property type="molecule type" value="Genomic_DNA"/>
</dbReference>
<protein>
    <submittedName>
        <fullName evidence="3">Conserved domain protein</fullName>
    </submittedName>
</protein>
<dbReference type="CDD" id="cd01646">
    <property type="entry name" value="RT_Bac_retron_I"/>
    <property type="match status" value="1"/>
</dbReference>
<evidence type="ECO:0000259" key="2">
    <source>
        <dbReference type="PROSITE" id="PS50878"/>
    </source>
</evidence>
<sequence length="560" mass="63941">MLGMAARSSNLRDFMYALMRTAYLPAELPPIITTKSFSQFCRDDYATLKAQMGALTRQSTQYVNFSIPRTNGNRRLLALVHPKAQIATCLALCNNRSEIKRLLCDNGVSLYDTSEDIKRDKAFKGLDFKEARTRKAKLSSDYKYVVQADVSRFFYTIYTHSLPWAVLGKSKAKQLLAERRLHRHWSSQLDFAMQAGQSRETFGIPVGPDTSRVLAEILLAGVEHEPELQPYLIGDRSFRLMDDFFIGANDEAEGMSILGALRRALDNYNLHLNEEKSGVVRSYKLFTERWKLDFETLTVSDINPADQGRDIERLIEFSLHCCDESASALPATWACRRLLSLKNIEENFSTILVALLRLARDFPFCTSHVAEFLINNQKRCRSPEFSGRIKRWVTTMLDTHLKHRDDFEVAWCLVVCGVLKLQLDDKDLAAADARPNSIIFSIMGLLIQKGLLKTNLAKWGWRAEAKQNGVNSNNWLFVYEAVQRKWTTDRELVAAVKNDDVLGKMFSKDVSFLDDELLDVSSISVVRRRFQKKASGEKKSRERSKSSADLEPSDEMLDYF</sequence>
<dbReference type="PROSITE" id="PS50878">
    <property type="entry name" value="RT_POL"/>
    <property type="match status" value="1"/>
</dbReference>
<evidence type="ECO:0000313" key="3">
    <source>
        <dbReference type="EMBL" id="BAQ17406.1"/>
    </source>
</evidence>
<evidence type="ECO:0000256" key="1">
    <source>
        <dbReference type="SAM" id="MobiDB-lite"/>
    </source>
</evidence>
<dbReference type="AlphaFoldDB" id="A0A0A8K3S3"/>
<dbReference type="HOGENOM" id="CLU_030410_0_0_5"/>
<gene>
    <name evidence="3" type="ORF">GL4_1956</name>
</gene>
<name>A0A0A8K3S3_9HYPH</name>
<accession>A0A0A8K3S3</accession>
<keyword evidence="4" id="KW-1185">Reference proteome</keyword>
<feature type="compositionally biased region" description="Basic and acidic residues" evidence="1">
    <location>
        <begin position="534"/>
        <end position="548"/>
    </location>
</feature>
<dbReference type="STRING" id="1384459.GL4_1956"/>
<proteinExistence type="predicted"/>
<feature type="compositionally biased region" description="Acidic residues" evidence="1">
    <location>
        <begin position="551"/>
        <end position="560"/>
    </location>
</feature>
<organism evidence="3 4">
    <name type="scientific">Methyloceanibacter caenitepidi</name>
    <dbReference type="NCBI Taxonomy" id="1384459"/>
    <lineage>
        <taxon>Bacteria</taxon>
        <taxon>Pseudomonadati</taxon>
        <taxon>Pseudomonadota</taxon>
        <taxon>Alphaproteobacteria</taxon>
        <taxon>Hyphomicrobiales</taxon>
        <taxon>Hyphomicrobiaceae</taxon>
        <taxon>Methyloceanibacter</taxon>
    </lineage>
</organism>
<dbReference type="KEGG" id="mcg:GL4_1956"/>
<dbReference type="InterPro" id="IPR000477">
    <property type="entry name" value="RT_dom"/>
</dbReference>
<dbReference type="Pfam" id="PF00078">
    <property type="entry name" value="RVT_1"/>
    <property type="match status" value="1"/>
</dbReference>
<reference evidence="3 4" key="1">
    <citation type="submission" date="2014-09" db="EMBL/GenBank/DDBJ databases">
        <title>Genome sequencing of Methyloceanibacter caenitepidi Gela4.</title>
        <authorList>
            <person name="Takeuchi M."/>
            <person name="Susumu S."/>
            <person name="Kamagata Y."/>
            <person name="Oshima K."/>
            <person name="Hattori M."/>
            <person name="Iwasaki W."/>
        </authorList>
    </citation>
    <scope>NUCLEOTIDE SEQUENCE [LARGE SCALE GENOMIC DNA]</scope>
    <source>
        <strain evidence="3 4">Gela4</strain>
    </source>
</reference>
<dbReference type="Proteomes" id="UP000031643">
    <property type="component" value="Chromosome"/>
</dbReference>
<feature type="region of interest" description="Disordered" evidence="1">
    <location>
        <begin position="529"/>
        <end position="560"/>
    </location>
</feature>
<feature type="domain" description="Reverse transcriptase" evidence="2">
    <location>
        <begin position="1"/>
        <end position="299"/>
    </location>
</feature>